<dbReference type="Ensembl" id="ENSCSET00000005709.1">
    <property type="protein sequence ID" value="ENSCSEP00000005649.1"/>
    <property type="gene ID" value="ENSCSEG00000003649.1"/>
</dbReference>
<dbReference type="PANTHER" id="PTHR15131">
    <property type="entry name" value="SMALL NUCLEAR RNA ACTIVATING COMPLEX, POLYPEPTIDE 1"/>
    <property type="match status" value="1"/>
</dbReference>
<evidence type="ECO:0000313" key="3">
    <source>
        <dbReference type="Proteomes" id="UP000265120"/>
    </source>
</evidence>
<feature type="compositionally biased region" description="Polar residues" evidence="1">
    <location>
        <begin position="259"/>
        <end position="271"/>
    </location>
</feature>
<dbReference type="Proteomes" id="UP000265120">
    <property type="component" value="Chromosome 15"/>
</dbReference>
<reference evidence="2 3" key="1">
    <citation type="journal article" date="2014" name="Nat. Genet.">
        <title>Whole-genome sequence of a flatfish provides insights into ZW sex chromosome evolution and adaptation to a benthic lifestyle.</title>
        <authorList>
            <person name="Chen S."/>
            <person name="Zhang G."/>
            <person name="Shao C."/>
            <person name="Huang Q."/>
            <person name="Liu G."/>
            <person name="Zhang P."/>
            <person name="Song W."/>
            <person name="An N."/>
            <person name="Chalopin D."/>
            <person name="Volff J.N."/>
            <person name="Hong Y."/>
            <person name="Li Q."/>
            <person name="Sha Z."/>
            <person name="Zhou H."/>
            <person name="Xie M."/>
            <person name="Yu Q."/>
            <person name="Liu Y."/>
            <person name="Xiang H."/>
            <person name="Wang N."/>
            <person name="Wu K."/>
            <person name="Yang C."/>
            <person name="Zhou Q."/>
            <person name="Liao X."/>
            <person name="Yang L."/>
            <person name="Hu Q."/>
            <person name="Zhang J."/>
            <person name="Meng L."/>
            <person name="Jin L."/>
            <person name="Tian Y."/>
            <person name="Lian J."/>
            <person name="Yang J."/>
            <person name="Miao G."/>
            <person name="Liu S."/>
            <person name="Liang Z."/>
            <person name="Yan F."/>
            <person name="Li Y."/>
            <person name="Sun B."/>
            <person name="Zhang H."/>
            <person name="Zhang J."/>
            <person name="Zhu Y."/>
            <person name="Du M."/>
            <person name="Zhao Y."/>
            <person name="Schartl M."/>
            <person name="Tang Q."/>
            <person name="Wang J."/>
        </authorList>
    </citation>
    <scope>NUCLEOTIDE SEQUENCE</scope>
</reference>
<dbReference type="STRING" id="244447.ENSCSEP00000005649"/>
<dbReference type="GeneTree" id="ENSGT00390000018691"/>
<protein>
    <recommendedName>
        <fullName evidence="4">Small nuclear RNA activating complex, polypeptide 1b</fullName>
    </recommendedName>
</protein>
<dbReference type="GO" id="GO:0042795">
    <property type="term" value="P:snRNA transcription by RNA polymerase II"/>
    <property type="evidence" value="ECO:0007669"/>
    <property type="project" value="TreeGrafter"/>
</dbReference>
<feature type="region of interest" description="Disordered" evidence="1">
    <location>
        <begin position="233"/>
        <end position="350"/>
    </location>
</feature>
<accession>A0A3P8UV06</accession>
<dbReference type="InterPro" id="IPR019188">
    <property type="entry name" value="SNAPC1"/>
</dbReference>
<dbReference type="Pfam" id="PF09808">
    <property type="entry name" value="SNAPC1"/>
    <property type="match status" value="1"/>
</dbReference>
<evidence type="ECO:0008006" key="4">
    <source>
        <dbReference type="Google" id="ProtNLM"/>
    </source>
</evidence>
<sequence>KLDPPGYDVEELLALFQHTETVRYELFSSIWREMRFSDVFIGLTNMAEMKRFSVVALGTAMKYFLPPYSYQIRVGGLYLLFAFYNTQNTIPPVKIRLALKDWEKVQKFLKDSVDAGHLDVIYIYHKLVSIKAFQYVAMPHNLTFQKQKKLKKERVCAEFLGRTSAVLEFFSLDIMEELINIKDQYENLKKATAEVSGQVTMTNPNFASHLKDCESEFITWQQKTFAKNWNDEKLEEDDEKSGDDDASSSSSRARLLSSIKNKSYNNYQQASKSRRHRKATTVDVSTSQVNDVQERVVQRKRPPSLRARTTKSLGEAQEENKLQAWLLTAPEGQERVPFKRSQQPPPYRER</sequence>
<dbReference type="GO" id="GO:0042796">
    <property type="term" value="P:snRNA transcription by RNA polymerase III"/>
    <property type="evidence" value="ECO:0007669"/>
    <property type="project" value="TreeGrafter"/>
</dbReference>
<dbReference type="PANTHER" id="PTHR15131:SF3">
    <property type="entry name" value="SNRNA-ACTIVATING PROTEIN COMPLEX SUBUNIT 1"/>
    <property type="match status" value="1"/>
</dbReference>
<proteinExistence type="predicted"/>
<dbReference type="GO" id="GO:0043565">
    <property type="term" value="F:sequence-specific DNA binding"/>
    <property type="evidence" value="ECO:0007669"/>
    <property type="project" value="TreeGrafter"/>
</dbReference>
<dbReference type="AlphaFoldDB" id="A0A3P8UV06"/>
<reference evidence="2" key="3">
    <citation type="submission" date="2025-09" db="UniProtKB">
        <authorList>
            <consortium name="Ensembl"/>
        </authorList>
    </citation>
    <scope>IDENTIFICATION</scope>
</reference>
<reference evidence="2" key="2">
    <citation type="submission" date="2025-08" db="UniProtKB">
        <authorList>
            <consortium name="Ensembl"/>
        </authorList>
    </citation>
    <scope>IDENTIFICATION</scope>
</reference>
<dbReference type="InParanoid" id="A0A3P8UV06"/>
<name>A0A3P8UV06_CYNSE</name>
<feature type="compositionally biased region" description="Polar residues" evidence="1">
    <location>
        <begin position="282"/>
        <end position="291"/>
    </location>
</feature>
<keyword evidence="3" id="KW-1185">Reference proteome</keyword>
<evidence type="ECO:0000313" key="2">
    <source>
        <dbReference type="Ensembl" id="ENSCSEP00000005649.1"/>
    </source>
</evidence>
<feature type="compositionally biased region" description="Acidic residues" evidence="1">
    <location>
        <begin position="233"/>
        <end position="246"/>
    </location>
</feature>
<evidence type="ECO:0000256" key="1">
    <source>
        <dbReference type="SAM" id="MobiDB-lite"/>
    </source>
</evidence>
<dbReference type="GO" id="GO:0019185">
    <property type="term" value="C:snRNA-activating protein complex"/>
    <property type="evidence" value="ECO:0007669"/>
    <property type="project" value="TreeGrafter"/>
</dbReference>
<organism evidence="2 3">
    <name type="scientific">Cynoglossus semilaevis</name>
    <name type="common">Tongue sole</name>
    <dbReference type="NCBI Taxonomy" id="244447"/>
    <lineage>
        <taxon>Eukaryota</taxon>
        <taxon>Metazoa</taxon>
        <taxon>Chordata</taxon>
        <taxon>Craniata</taxon>
        <taxon>Vertebrata</taxon>
        <taxon>Euteleostomi</taxon>
        <taxon>Actinopterygii</taxon>
        <taxon>Neopterygii</taxon>
        <taxon>Teleostei</taxon>
        <taxon>Neoteleostei</taxon>
        <taxon>Acanthomorphata</taxon>
        <taxon>Carangaria</taxon>
        <taxon>Pleuronectiformes</taxon>
        <taxon>Pleuronectoidei</taxon>
        <taxon>Cynoglossidae</taxon>
        <taxon>Cynoglossinae</taxon>
        <taxon>Cynoglossus</taxon>
    </lineage>
</organism>
<dbReference type="OMA" id="SYQIRVG"/>
<feature type="compositionally biased region" description="Low complexity" evidence="1">
    <location>
        <begin position="247"/>
        <end position="258"/>
    </location>
</feature>